<reference evidence="1 2" key="1">
    <citation type="submission" date="2012-06" db="EMBL/GenBank/DDBJ databases">
        <title>Complete genome of Terriglobus roseus DSM 18391.</title>
        <authorList>
            <consortium name="US DOE Joint Genome Institute (JGI-PGF)"/>
            <person name="Lucas S."/>
            <person name="Copeland A."/>
            <person name="Lapidus A."/>
            <person name="Glavina del Rio T."/>
            <person name="Dalin E."/>
            <person name="Tice H."/>
            <person name="Bruce D."/>
            <person name="Goodwin L."/>
            <person name="Pitluck S."/>
            <person name="Peters L."/>
            <person name="Mikhailova N."/>
            <person name="Munk A.C.C."/>
            <person name="Kyrpides N."/>
            <person name="Mavromatis K."/>
            <person name="Ivanova N."/>
            <person name="Brettin T."/>
            <person name="Detter J.C."/>
            <person name="Han C."/>
            <person name="Larimer F."/>
            <person name="Land M."/>
            <person name="Hauser L."/>
            <person name="Markowitz V."/>
            <person name="Cheng J.-F."/>
            <person name="Hugenholtz P."/>
            <person name="Woyke T."/>
            <person name="Wu D."/>
            <person name="Brambilla E."/>
            <person name="Klenk H.-P."/>
            <person name="Eisen J.A."/>
        </authorList>
    </citation>
    <scope>NUCLEOTIDE SEQUENCE [LARGE SCALE GENOMIC DNA]</scope>
    <source>
        <strain evidence="2">DSM 18391 / NRRL B-41598 / KBS 63</strain>
    </source>
</reference>
<dbReference type="AlphaFoldDB" id="I3ZDU7"/>
<dbReference type="EMBL" id="CP003379">
    <property type="protein sequence ID" value="AFL87415.1"/>
    <property type="molecule type" value="Genomic_DNA"/>
</dbReference>
<keyword evidence="2" id="KW-1185">Reference proteome</keyword>
<proteinExistence type="predicted"/>
<name>I3ZDU7_TERRK</name>
<dbReference type="HOGENOM" id="CLU_2811002_0_0_0"/>
<accession>I3ZDU7</accession>
<organism evidence="1 2">
    <name type="scientific">Terriglobus roseus (strain DSM 18391 / NRRL B-41598 / KBS 63)</name>
    <dbReference type="NCBI Taxonomy" id="926566"/>
    <lineage>
        <taxon>Bacteria</taxon>
        <taxon>Pseudomonadati</taxon>
        <taxon>Acidobacteriota</taxon>
        <taxon>Terriglobia</taxon>
        <taxon>Terriglobales</taxon>
        <taxon>Acidobacteriaceae</taxon>
        <taxon>Terriglobus</taxon>
    </lineage>
</organism>
<protein>
    <submittedName>
        <fullName evidence="1">Uncharacterized protein</fullName>
    </submittedName>
</protein>
<evidence type="ECO:0000313" key="1">
    <source>
        <dbReference type="EMBL" id="AFL87415.1"/>
    </source>
</evidence>
<dbReference type="KEGG" id="trs:Terro_1095"/>
<gene>
    <name evidence="1" type="ordered locus">Terro_1095</name>
</gene>
<sequence length="67" mass="7614">MSNVAKTVKVLSVRNTEDFVIVTFDDGQEFAYPASILHSVIPPNPIVARQVQEIMLRTTREKTQFVH</sequence>
<dbReference type="Proteomes" id="UP000006056">
    <property type="component" value="Chromosome"/>
</dbReference>
<evidence type="ECO:0000313" key="2">
    <source>
        <dbReference type="Proteomes" id="UP000006056"/>
    </source>
</evidence>
<dbReference type="RefSeq" id="WP_014784984.1">
    <property type="nucleotide sequence ID" value="NC_018014.1"/>
</dbReference>